<dbReference type="InterPro" id="IPR036388">
    <property type="entry name" value="WH-like_DNA-bd_sf"/>
</dbReference>
<comment type="similarity">
    <text evidence="1">Belongs to the LysR transcriptional regulatory family.</text>
</comment>
<dbReference type="InterPro" id="IPR036390">
    <property type="entry name" value="WH_DNA-bd_sf"/>
</dbReference>
<evidence type="ECO:0000313" key="7">
    <source>
        <dbReference type="Proteomes" id="UP000199650"/>
    </source>
</evidence>
<dbReference type="SUPFAM" id="SSF46785">
    <property type="entry name" value="Winged helix' DNA-binding domain"/>
    <property type="match status" value="1"/>
</dbReference>
<dbReference type="PROSITE" id="PS50931">
    <property type="entry name" value="HTH_LYSR"/>
    <property type="match status" value="1"/>
</dbReference>
<dbReference type="Pfam" id="PF03466">
    <property type="entry name" value="LysR_substrate"/>
    <property type="match status" value="1"/>
</dbReference>
<evidence type="ECO:0000256" key="3">
    <source>
        <dbReference type="ARBA" id="ARBA00023125"/>
    </source>
</evidence>
<dbReference type="AlphaFoldDB" id="A0A1I0P9H3"/>
<dbReference type="PANTHER" id="PTHR30537">
    <property type="entry name" value="HTH-TYPE TRANSCRIPTIONAL REGULATOR"/>
    <property type="match status" value="1"/>
</dbReference>
<dbReference type="STRING" id="1173584.SAMN05444851_1464"/>
<dbReference type="InterPro" id="IPR005119">
    <property type="entry name" value="LysR_subst-bd"/>
</dbReference>
<dbReference type="GO" id="GO:0003700">
    <property type="term" value="F:DNA-binding transcription factor activity"/>
    <property type="evidence" value="ECO:0007669"/>
    <property type="project" value="InterPro"/>
</dbReference>
<dbReference type="Pfam" id="PF00126">
    <property type="entry name" value="HTH_1"/>
    <property type="match status" value="1"/>
</dbReference>
<reference evidence="6 7" key="1">
    <citation type="submission" date="2016-10" db="EMBL/GenBank/DDBJ databases">
        <authorList>
            <person name="de Groot N.N."/>
        </authorList>
    </citation>
    <scope>NUCLEOTIDE SEQUENCE [LARGE SCALE GENOMIC DNA]</scope>
    <source>
        <strain evidence="6 7">DSM 29439</strain>
    </source>
</reference>
<keyword evidence="7" id="KW-1185">Reference proteome</keyword>
<dbReference type="InterPro" id="IPR000847">
    <property type="entry name" value="LysR_HTH_N"/>
</dbReference>
<keyword evidence="4" id="KW-0804">Transcription</keyword>
<dbReference type="GO" id="GO:0006351">
    <property type="term" value="P:DNA-templated transcription"/>
    <property type="evidence" value="ECO:0007669"/>
    <property type="project" value="TreeGrafter"/>
</dbReference>
<sequence>MHNENWDDLRYVLAVAETGSVLQAAKRLGVNHATVLRHLAAFEDRHGLPVFERTPNGYRVLADREHIIRAAQTAAAAINEVARLAGGGERGAMKGTVRITSTDTLCALVLPRITRAINSDSQDLNMTLLSSNTHLDLIREQAHIIVRPSLTIADDLVGVAACEIGFAAYATDNTNGEWLGLSGPLTRSVVGAWMAENIGPEHLTTASDSFLTLAALAAMGAGVAMLPCFVGDLHRDLVRQKSKAPHLRSPLWVARHVDTIQTAPMREVEGQLSDRLARQRDSLLG</sequence>
<dbReference type="InterPro" id="IPR058163">
    <property type="entry name" value="LysR-type_TF_proteobact-type"/>
</dbReference>
<organism evidence="6 7">
    <name type="scientific">Aliiroseovarius sediminilitoris</name>
    <dbReference type="NCBI Taxonomy" id="1173584"/>
    <lineage>
        <taxon>Bacteria</taxon>
        <taxon>Pseudomonadati</taxon>
        <taxon>Pseudomonadota</taxon>
        <taxon>Alphaproteobacteria</taxon>
        <taxon>Rhodobacterales</taxon>
        <taxon>Paracoccaceae</taxon>
        <taxon>Aliiroseovarius</taxon>
    </lineage>
</organism>
<dbReference type="RefSeq" id="WP_091429483.1">
    <property type="nucleotide sequence ID" value="NZ_FOJB01000001.1"/>
</dbReference>
<dbReference type="SUPFAM" id="SSF53850">
    <property type="entry name" value="Periplasmic binding protein-like II"/>
    <property type="match status" value="1"/>
</dbReference>
<dbReference type="PANTHER" id="PTHR30537:SF3">
    <property type="entry name" value="TRANSCRIPTIONAL REGULATORY PROTEIN"/>
    <property type="match status" value="1"/>
</dbReference>
<evidence type="ECO:0000256" key="1">
    <source>
        <dbReference type="ARBA" id="ARBA00009437"/>
    </source>
</evidence>
<keyword evidence="2" id="KW-0805">Transcription regulation</keyword>
<evidence type="ECO:0000256" key="2">
    <source>
        <dbReference type="ARBA" id="ARBA00023015"/>
    </source>
</evidence>
<dbReference type="Proteomes" id="UP000199650">
    <property type="component" value="Unassembled WGS sequence"/>
</dbReference>
<dbReference type="GO" id="GO:0043565">
    <property type="term" value="F:sequence-specific DNA binding"/>
    <property type="evidence" value="ECO:0007669"/>
    <property type="project" value="TreeGrafter"/>
</dbReference>
<dbReference type="OrthoDB" id="9796526at2"/>
<name>A0A1I0P9H3_9RHOB</name>
<protein>
    <submittedName>
        <fullName evidence="6">DNA-binding transcriptional regulator, LysR family</fullName>
    </submittedName>
</protein>
<evidence type="ECO:0000313" key="6">
    <source>
        <dbReference type="EMBL" id="SEW11038.1"/>
    </source>
</evidence>
<keyword evidence="3 6" id="KW-0238">DNA-binding</keyword>
<evidence type="ECO:0000259" key="5">
    <source>
        <dbReference type="PROSITE" id="PS50931"/>
    </source>
</evidence>
<proteinExistence type="inferred from homology"/>
<feature type="domain" description="HTH lysR-type" evidence="5">
    <location>
        <begin position="4"/>
        <end position="61"/>
    </location>
</feature>
<dbReference type="Gene3D" id="3.40.190.10">
    <property type="entry name" value="Periplasmic binding protein-like II"/>
    <property type="match status" value="1"/>
</dbReference>
<evidence type="ECO:0000256" key="4">
    <source>
        <dbReference type="ARBA" id="ARBA00023163"/>
    </source>
</evidence>
<dbReference type="Gene3D" id="1.10.10.10">
    <property type="entry name" value="Winged helix-like DNA-binding domain superfamily/Winged helix DNA-binding domain"/>
    <property type="match status" value="1"/>
</dbReference>
<accession>A0A1I0P9H3</accession>
<dbReference type="EMBL" id="FOJB01000001">
    <property type="protein sequence ID" value="SEW11038.1"/>
    <property type="molecule type" value="Genomic_DNA"/>
</dbReference>
<gene>
    <name evidence="6" type="ORF">SAMN05444851_1464</name>
</gene>